<organism evidence="1 2">
    <name type="scientific">Thalictrum thalictroides</name>
    <name type="common">Rue-anemone</name>
    <name type="synonym">Anemone thalictroides</name>
    <dbReference type="NCBI Taxonomy" id="46969"/>
    <lineage>
        <taxon>Eukaryota</taxon>
        <taxon>Viridiplantae</taxon>
        <taxon>Streptophyta</taxon>
        <taxon>Embryophyta</taxon>
        <taxon>Tracheophyta</taxon>
        <taxon>Spermatophyta</taxon>
        <taxon>Magnoliopsida</taxon>
        <taxon>Ranunculales</taxon>
        <taxon>Ranunculaceae</taxon>
        <taxon>Thalictroideae</taxon>
        <taxon>Thalictrum</taxon>
    </lineage>
</organism>
<gene>
    <name evidence="1" type="ORF">FRX31_018078</name>
</gene>
<name>A0A7J6W4M5_THATH</name>
<keyword evidence="2" id="KW-1185">Reference proteome</keyword>
<dbReference type="AlphaFoldDB" id="A0A7J6W4M5"/>
<protein>
    <submittedName>
        <fullName evidence="1">Uncharacterized protein</fullName>
    </submittedName>
</protein>
<accession>A0A7J6W4M5</accession>
<evidence type="ECO:0000313" key="1">
    <source>
        <dbReference type="EMBL" id="KAF5192334.1"/>
    </source>
</evidence>
<comment type="caution">
    <text evidence="1">The sequence shown here is derived from an EMBL/GenBank/DDBJ whole genome shotgun (WGS) entry which is preliminary data.</text>
</comment>
<reference evidence="1 2" key="1">
    <citation type="submission" date="2020-06" db="EMBL/GenBank/DDBJ databases">
        <title>Transcriptomic and genomic resources for Thalictrum thalictroides and T. hernandezii: Facilitating candidate gene discovery in an emerging model plant lineage.</title>
        <authorList>
            <person name="Arias T."/>
            <person name="Riano-Pachon D.M."/>
            <person name="Di Stilio V.S."/>
        </authorList>
    </citation>
    <scope>NUCLEOTIDE SEQUENCE [LARGE SCALE GENOMIC DNA]</scope>
    <source>
        <strain evidence="2">cv. WT478/WT964</strain>
        <tissue evidence="1">Leaves</tissue>
    </source>
</reference>
<evidence type="ECO:0000313" key="2">
    <source>
        <dbReference type="Proteomes" id="UP000554482"/>
    </source>
</evidence>
<proteinExistence type="predicted"/>
<sequence length="104" mass="12443">MKNFQLQIAVRLRISYPKKDDSDDEDEQNLDENLSSRIQECLKNQKFLFVHDGNWSTIWGGWELPSIRPMPDDNNMNMFPWRAYQLKRRFMISFTKCALTLQTP</sequence>
<dbReference type="Proteomes" id="UP000554482">
    <property type="component" value="Unassembled WGS sequence"/>
</dbReference>
<dbReference type="EMBL" id="JABWDY010021504">
    <property type="protein sequence ID" value="KAF5192334.1"/>
    <property type="molecule type" value="Genomic_DNA"/>
</dbReference>